<keyword evidence="1" id="KW-0677">Repeat</keyword>
<dbReference type="AlphaFoldDB" id="A0AAD9UJ01"/>
<reference evidence="5" key="1">
    <citation type="journal article" date="2023" name="Mol. Biol. Evol.">
        <title>Third-Generation Sequencing Reveals the Adaptive Role of the Epigenome in Three Deep-Sea Polychaetes.</title>
        <authorList>
            <person name="Perez M."/>
            <person name="Aroh O."/>
            <person name="Sun Y."/>
            <person name="Lan Y."/>
            <person name="Juniper S.K."/>
            <person name="Young C.R."/>
            <person name="Angers B."/>
            <person name="Qian P.Y."/>
        </authorList>
    </citation>
    <scope>NUCLEOTIDE SEQUENCE</scope>
    <source>
        <strain evidence="5">R07B-5</strain>
    </source>
</reference>
<evidence type="ECO:0000256" key="3">
    <source>
        <dbReference type="PROSITE-ProRule" id="PRU00059"/>
    </source>
</evidence>
<dbReference type="FunFam" id="2.60.120.290:FF:000005">
    <property type="entry name" value="Procollagen C-endopeptidase enhancer 1"/>
    <property type="match status" value="1"/>
</dbReference>
<organism evidence="5 6">
    <name type="scientific">Ridgeia piscesae</name>
    <name type="common">Tubeworm</name>
    <dbReference type="NCBI Taxonomy" id="27915"/>
    <lineage>
        <taxon>Eukaryota</taxon>
        <taxon>Metazoa</taxon>
        <taxon>Spiralia</taxon>
        <taxon>Lophotrochozoa</taxon>
        <taxon>Annelida</taxon>
        <taxon>Polychaeta</taxon>
        <taxon>Sedentaria</taxon>
        <taxon>Canalipalpata</taxon>
        <taxon>Sabellida</taxon>
        <taxon>Siboglinidae</taxon>
        <taxon>Ridgeia</taxon>
    </lineage>
</organism>
<comment type="caution">
    <text evidence="3">Lacks conserved residue(s) required for the propagation of feature annotation.</text>
</comment>
<dbReference type="Gene3D" id="2.60.120.290">
    <property type="entry name" value="Spermadhesin, CUB domain"/>
    <property type="match status" value="1"/>
</dbReference>
<evidence type="ECO:0000256" key="2">
    <source>
        <dbReference type="ARBA" id="ARBA00023157"/>
    </source>
</evidence>
<evidence type="ECO:0000313" key="5">
    <source>
        <dbReference type="EMBL" id="KAK2191080.1"/>
    </source>
</evidence>
<dbReference type="PROSITE" id="PS01180">
    <property type="entry name" value="CUB"/>
    <property type="match status" value="1"/>
</dbReference>
<evidence type="ECO:0000259" key="4">
    <source>
        <dbReference type="PROSITE" id="PS01180"/>
    </source>
</evidence>
<feature type="domain" description="CUB" evidence="4">
    <location>
        <begin position="8"/>
        <end position="131"/>
    </location>
</feature>
<protein>
    <recommendedName>
        <fullName evidence="4">CUB domain-containing protein</fullName>
    </recommendedName>
</protein>
<evidence type="ECO:0000313" key="6">
    <source>
        <dbReference type="Proteomes" id="UP001209878"/>
    </source>
</evidence>
<dbReference type="SUPFAM" id="SSF49854">
    <property type="entry name" value="Spermadhesin, CUB domain"/>
    <property type="match status" value="1"/>
</dbReference>
<name>A0AAD9UJ01_RIDPI</name>
<keyword evidence="2" id="KW-1015">Disulfide bond</keyword>
<dbReference type="Proteomes" id="UP001209878">
    <property type="component" value="Unassembled WGS sequence"/>
</dbReference>
<dbReference type="PANTHER" id="PTHR24251">
    <property type="entry name" value="OVOCHYMASE-RELATED"/>
    <property type="match status" value="1"/>
</dbReference>
<accession>A0AAD9UJ01</accession>
<dbReference type="InterPro" id="IPR000859">
    <property type="entry name" value="CUB_dom"/>
</dbReference>
<proteinExistence type="predicted"/>
<dbReference type="InterPro" id="IPR035914">
    <property type="entry name" value="Sperma_CUB_dom_sf"/>
</dbReference>
<comment type="caution">
    <text evidence="5">The sequence shown here is derived from an EMBL/GenBank/DDBJ whole genome shotgun (WGS) entry which is preliminary data.</text>
</comment>
<keyword evidence="6" id="KW-1185">Reference proteome</keyword>
<dbReference type="Pfam" id="PF00431">
    <property type="entry name" value="CUB"/>
    <property type="match status" value="1"/>
</dbReference>
<dbReference type="CDD" id="cd00041">
    <property type="entry name" value="CUB"/>
    <property type="match status" value="1"/>
</dbReference>
<evidence type="ECO:0000256" key="1">
    <source>
        <dbReference type="ARBA" id="ARBA00022737"/>
    </source>
</evidence>
<gene>
    <name evidence="5" type="ORF">NP493_60g05060</name>
</gene>
<dbReference type="SMART" id="SM00042">
    <property type="entry name" value="CUB"/>
    <property type="match status" value="1"/>
</dbReference>
<sequence length="149" mass="16153">MIVSSEACSGEPVIIVPSGACNGKAALLNLQRGEFGSDYDKEESCQWRIEVDDDQHVRLDFNSFTLQACSNCSCDKMNIYDGRDATAPLIQTLCGSDLPGTVESSGKQLFVHFESDGASVTRGFRIKYSAVGKACYYCMETNSKGAVHS</sequence>
<dbReference type="EMBL" id="JAODUO010000061">
    <property type="protein sequence ID" value="KAK2191080.1"/>
    <property type="molecule type" value="Genomic_DNA"/>
</dbReference>